<dbReference type="InterPro" id="IPR003018">
    <property type="entry name" value="GAF"/>
</dbReference>
<protein>
    <submittedName>
        <fullName evidence="6">GAF and ANTAR domain-containing protein</fullName>
    </submittedName>
</protein>
<reference evidence="6" key="2">
    <citation type="submission" date="2022-09" db="EMBL/GenBank/DDBJ databases">
        <title>Biosynthetic gene clusters of Dactylosporangioum fulvum.</title>
        <authorList>
            <person name="Caradec T."/>
        </authorList>
    </citation>
    <scope>NUCLEOTIDE SEQUENCE</scope>
    <source>
        <strain evidence="6">NRRL B-16292</strain>
    </source>
</reference>
<evidence type="ECO:0000259" key="5">
    <source>
        <dbReference type="PROSITE" id="PS50921"/>
    </source>
</evidence>
<dbReference type="EMBL" id="CP073720">
    <property type="protein sequence ID" value="UWP85480.1"/>
    <property type="molecule type" value="Genomic_DNA"/>
</dbReference>
<dbReference type="Gene3D" id="1.10.10.10">
    <property type="entry name" value="Winged helix-like DNA-binding domain superfamily/Winged helix DNA-binding domain"/>
    <property type="match status" value="1"/>
</dbReference>
<evidence type="ECO:0000256" key="2">
    <source>
        <dbReference type="ARBA" id="ARBA00022777"/>
    </source>
</evidence>
<sequence>MTTVSERHLATIFVEVADTLVGGFDLIEFMQMLADRVAGLVENATVGLLLADEQNRLRFMAASDETTTLLELLQLQWRDGPCLDAFRTAEPVVNADLGTAGARWPRFAPYATAAGFRSVHAFPLRLRNDVIGAMGVFGTGSTAFDNADVQIMQALADVAAIGLLQERTIRQGEVLIEQLQGALNSRIIVEQAKGAVAQAHDVSVDAAFELIRAHARRTHRSLSDVALRVATDVTSLPDITGD</sequence>
<reference evidence="6" key="1">
    <citation type="submission" date="2021-04" db="EMBL/GenBank/DDBJ databases">
        <authorList>
            <person name="Hartkoorn R.C."/>
            <person name="Beaudoing E."/>
            <person name="Hot D."/>
        </authorList>
    </citation>
    <scope>NUCLEOTIDE SEQUENCE</scope>
    <source>
        <strain evidence="6">NRRL B-16292</strain>
    </source>
</reference>
<evidence type="ECO:0000256" key="1">
    <source>
        <dbReference type="ARBA" id="ARBA00022679"/>
    </source>
</evidence>
<dbReference type="InterPro" id="IPR005561">
    <property type="entry name" value="ANTAR"/>
</dbReference>
<dbReference type="Pfam" id="PF03861">
    <property type="entry name" value="ANTAR"/>
    <property type="match status" value="1"/>
</dbReference>
<gene>
    <name evidence="6" type="ORF">Dfulv_15060</name>
</gene>
<dbReference type="SUPFAM" id="SSF55781">
    <property type="entry name" value="GAF domain-like"/>
    <property type="match status" value="1"/>
</dbReference>
<dbReference type="Gene3D" id="3.30.450.40">
    <property type="match status" value="1"/>
</dbReference>
<dbReference type="InterPro" id="IPR029016">
    <property type="entry name" value="GAF-like_dom_sf"/>
</dbReference>
<dbReference type="InterPro" id="IPR036388">
    <property type="entry name" value="WH-like_DNA-bd_sf"/>
</dbReference>
<dbReference type="InterPro" id="IPR012074">
    <property type="entry name" value="GAF_ANTAR"/>
</dbReference>
<feature type="domain" description="ANTAR" evidence="5">
    <location>
        <begin position="169"/>
        <end position="230"/>
    </location>
</feature>
<keyword evidence="1" id="KW-0808">Transferase</keyword>
<evidence type="ECO:0000313" key="7">
    <source>
        <dbReference type="Proteomes" id="UP001059617"/>
    </source>
</evidence>
<keyword evidence="4" id="KW-0804">Transcription</keyword>
<organism evidence="6 7">
    <name type="scientific">Dactylosporangium fulvum</name>
    <dbReference type="NCBI Taxonomy" id="53359"/>
    <lineage>
        <taxon>Bacteria</taxon>
        <taxon>Bacillati</taxon>
        <taxon>Actinomycetota</taxon>
        <taxon>Actinomycetes</taxon>
        <taxon>Micromonosporales</taxon>
        <taxon>Micromonosporaceae</taxon>
        <taxon>Dactylosporangium</taxon>
    </lineage>
</organism>
<dbReference type="Proteomes" id="UP001059617">
    <property type="component" value="Chromosome"/>
</dbReference>
<dbReference type="SMART" id="SM01012">
    <property type="entry name" value="ANTAR"/>
    <property type="match status" value="1"/>
</dbReference>
<evidence type="ECO:0000256" key="4">
    <source>
        <dbReference type="ARBA" id="ARBA00023163"/>
    </source>
</evidence>
<dbReference type="SMART" id="SM00065">
    <property type="entry name" value="GAF"/>
    <property type="match status" value="1"/>
</dbReference>
<keyword evidence="2" id="KW-0418">Kinase</keyword>
<dbReference type="Pfam" id="PF13185">
    <property type="entry name" value="GAF_2"/>
    <property type="match status" value="1"/>
</dbReference>
<keyword evidence="7" id="KW-1185">Reference proteome</keyword>
<keyword evidence="3" id="KW-0805">Transcription regulation</keyword>
<dbReference type="InterPro" id="IPR011006">
    <property type="entry name" value="CheY-like_superfamily"/>
</dbReference>
<proteinExistence type="predicted"/>
<dbReference type="RefSeq" id="WP_259863602.1">
    <property type="nucleotide sequence ID" value="NZ_BAAAST010000014.1"/>
</dbReference>
<evidence type="ECO:0000256" key="3">
    <source>
        <dbReference type="ARBA" id="ARBA00023015"/>
    </source>
</evidence>
<dbReference type="PROSITE" id="PS50921">
    <property type="entry name" value="ANTAR"/>
    <property type="match status" value="1"/>
</dbReference>
<name>A0ABY5W668_9ACTN</name>
<accession>A0ABY5W668</accession>
<evidence type="ECO:0000313" key="6">
    <source>
        <dbReference type="EMBL" id="UWP85480.1"/>
    </source>
</evidence>
<dbReference type="SUPFAM" id="SSF52172">
    <property type="entry name" value="CheY-like"/>
    <property type="match status" value="1"/>
</dbReference>
<dbReference type="PIRSF" id="PIRSF036625">
    <property type="entry name" value="GAF_ANTAR"/>
    <property type="match status" value="1"/>
</dbReference>